<dbReference type="EC" id="2.4.1.21" evidence="2"/>
<dbReference type="GO" id="GO:0009011">
    <property type="term" value="F:alpha-1,4-glucan glucosyltransferase (ADP-glucose donor) activity"/>
    <property type="evidence" value="ECO:0007669"/>
    <property type="project" value="UniProtKB-EC"/>
</dbReference>
<comment type="caution">
    <text evidence="3">The sequence shown here is derived from an EMBL/GenBank/DDBJ whole genome shotgun (WGS) entry which is preliminary data.</text>
</comment>
<dbReference type="Proteomes" id="UP000585474">
    <property type="component" value="Unassembled WGS sequence"/>
</dbReference>
<dbReference type="OrthoDB" id="2018403at2759"/>
<dbReference type="Gene3D" id="3.40.50.2000">
    <property type="entry name" value="Glycogen Phosphorylase B"/>
    <property type="match status" value="1"/>
</dbReference>
<protein>
    <recommendedName>
        <fullName evidence="2">starch synthase</fullName>
        <ecNumber evidence="2">2.4.1.21</ecNumber>
    </recommendedName>
</protein>
<dbReference type="SUPFAM" id="SSF53756">
    <property type="entry name" value="UDP-Glycosyltransferase/glycogen phosphorylase"/>
    <property type="match status" value="1"/>
</dbReference>
<dbReference type="EMBL" id="BJWL01000006">
    <property type="protein sequence ID" value="GFY88702.1"/>
    <property type="molecule type" value="Genomic_DNA"/>
</dbReference>
<proteinExistence type="predicted"/>
<comment type="catalytic activity">
    <reaction evidence="1">
        <text>[(1-&gt;4)-alpha-D-glucosyl](n) + ADP-alpha-D-glucose = [(1-&gt;4)-alpha-D-glucosyl](n+1) + ADP + H(+)</text>
        <dbReference type="Rhea" id="RHEA:18189"/>
        <dbReference type="Rhea" id="RHEA-COMP:9584"/>
        <dbReference type="Rhea" id="RHEA-COMP:9587"/>
        <dbReference type="ChEBI" id="CHEBI:15378"/>
        <dbReference type="ChEBI" id="CHEBI:15444"/>
        <dbReference type="ChEBI" id="CHEBI:57498"/>
        <dbReference type="ChEBI" id="CHEBI:456216"/>
        <dbReference type="EC" id="2.4.1.21"/>
    </reaction>
</comment>
<evidence type="ECO:0000313" key="4">
    <source>
        <dbReference type="Proteomes" id="UP000585474"/>
    </source>
</evidence>
<reference evidence="3 4" key="1">
    <citation type="submission" date="2019-07" db="EMBL/GenBank/DDBJ databases">
        <title>De Novo Assembly of kiwifruit Actinidia rufa.</title>
        <authorList>
            <person name="Sugita-Konishi S."/>
            <person name="Sato K."/>
            <person name="Mori E."/>
            <person name="Abe Y."/>
            <person name="Kisaki G."/>
            <person name="Hamano K."/>
            <person name="Suezawa K."/>
            <person name="Otani M."/>
            <person name="Fukuda T."/>
            <person name="Manabe T."/>
            <person name="Gomi K."/>
            <person name="Tabuchi M."/>
            <person name="Akimitsu K."/>
            <person name="Kataoka I."/>
        </authorList>
    </citation>
    <scope>NUCLEOTIDE SEQUENCE [LARGE SCALE GENOMIC DNA]</scope>
    <source>
        <strain evidence="4">cv. Fuchu</strain>
    </source>
</reference>
<evidence type="ECO:0000313" key="3">
    <source>
        <dbReference type="EMBL" id="GFY88702.1"/>
    </source>
</evidence>
<keyword evidence="4" id="KW-1185">Reference proteome</keyword>
<organism evidence="3 4">
    <name type="scientific">Actinidia rufa</name>
    <dbReference type="NCBI Taxonomy" id="165716"/>
    <lineage>
        <taxon>Eukaryota</taxon>
        <taxon>Viridiplantae</taxon>
        <taxon>Streptophyta</taxon>
        <taxon>Embryophyta</taxon>
        <taxon>Tracheophyta</taxon>
        <taxon>Spermatophyta</taxon>
        <taxon>Magnoliopsida</taxon>
        <taxon>eudicotyledons</taxon>
        <taxon>Gunneridae</taxon>
        <taxon>Pentapetalae</taxon>
        <taxon>asterids</taxon>
        <taxon>Ericales</taxon>
        <taxon>Actinidiaceae</taxon>
        <taxon>Actinidia</taxon>
    </lineage>
</organism>
<dbReference type="AlphaFoldDB" id="A0A7J0EQV1"/>
<accession>A0A7J0EQV1</accession>
<dbReference type="PANTHER" id="PTHR46083">
    <property type="match status" value="1"/>
</dbReference>
<evidence type="ECO:0000256" key="1">
    <source>
        <dbReference type="ARBA" id="ARBA00001478"/>
    </source>
</evidence>
<evidence type="ECO:0000256" key="2">
    <source>
        <dbReference type="ARBA" id="ARBA00012588"/>
    </source>
</evidence>
<name>A0A7J0EQV1_9ERIC</name>
<sequence length="106" mass="12059">MIAMRYGSIPIARKTGVLTALIVFDIDDNTIPTQFRNGFTFWTPDEQGLNGALDRAFSHYMNNSQSWQQLVQKVMRIDLSWDSSALQYEELYEKSVARARAAATHA</sequence>
<gene>
    <name evidence="3" type="ORF">Acr_06g0006420</name>
</gene>
<dbReference type="PANTHER" id="PTHR46083:SF2">
    <property type="entry name" value="STARCH SYNTHASE 4, CHLOROPLASTIC_AMYLOPLASTIC-RELATED"/>
    <property type="match status" value="1"/>
</dbReference>